<name>A0A1I6QSB9_9PSEU</name>
<dbReference type="EMBL" id="FOZX01000002">
    <property type="protein sequence ID" value="SFS55355.1"/>
    <property type="molecule type" value="Genomic_DNA"/>
</dbReference>
<evidence type="ECO:0000313" key="1">
    <source>
        <dbReference type="EMBL" id="SFS55355.1"/>
    </source>
</evidence>
<protein>
    <submittedName>
        <fullName evidence="1">Uncharacterized protein</fullName>
    </submittedName>
</protein>
<dbReference type="STRING" id="95161.SAMN05660874_01795"/>
<dbReference type="RefSeq" id="WP_093415253.1">
    <property type="nucleotide sequence ID" value="NZ_FOZX01000002.1"/>
</dbReference>
<dbReference type="Proteomes" id="UP000198852">
    <property type="component" value="Unassembled WGS sequence"/>
</dbReference>
<organism evidence="1 2">
    <name type="scientific">Saccharopolyspora flava</name>
    <dbReference type="NCBI Taxonomy" id="95161"/>
    <lineage>
        <taxon>Bacteria</taxon>
        <taxon>Bacillati</taxon>
        <taxon>Actinomycetota</taxon>
        <taxon>Actinomycetes</taxon>
        <taxon>Pseudonocardiales</taxon>
        <taxon>Pseudonocardiaceae</taxon>
        <taxon>Saccharopolyspora</taxon>
    </lineage>
</organism>
<reference evidence="2" key="1">
    <citation type="submission" date="2016-10" db="EMBL/GenBank/DDBJ databases">
        <authorList>
            <person name="Varghese N."/>
            <person name="Submissions S."/>
        </authorList>
    </citation>
    <scope>NUCLEOTIDE SEQUENCE [LARGE SCALE GENOMIC DNA]</scope>
    <source>
        <strain evidence="2">DSM 44771</strain>
    </source>
</reference>
<proteinExistence type="predicted"/>
<sequence length="83" mass="8984">MPARSGLDPTPLDRLRETLLTRRNALWLRRTAAAALLLLALVLALGQRHTDVDIATGVTRTGEHLASATTFHDSTTVTLPRSA</sequence>
<dbReference type="AlphaFoldDB" id="A0A1I6QSB9"/>
<evidence type="ECO:0000313" key="2">
    <source>
        <dbReference type="Proteomes" id="UP000198852"/>
    </source>
</evidence>
<gene>
    <name evidence="1" type="ORF">SAMN05660874_01795</name>
</gene>
<keyword evidence="2" id="KW-1185">Reference proteome</keyword>
<accession>A0A1I6QSB9</accession>